<dbReference type="Proteomes" id="UP001177670">
    <property type="component" value="Unassembled WGS sequence"/>
</dbReference>
<organism evidence="1 2">
    <name type="scientific">Melipona bicolor</name>
    <dbReference type="NCBI Taxonomy" id="60889"/>
    <lineage>
        <taxon>Eukaryota</taxon>
        <taxon>Metazoa</taxon>
        <taxon>Ecdysozoa</taxon>
        <taxon>Arthropoda</taxon>
        <taxon>Hexapoda</taxon>
        <taxon>Insecta</taxon>
        <taxon>Pterygota</taxon>
        <taxon>Neoptera</taxon>
        <taxon>Endopterygota</taxon>
        <taxon>Hymenoptera</taxon>
        <taxon>Apocrita</taxon>
        <taxon>Aculeata</taxon>
        <taxon>Apoidea</taxon>
        <taxon>Anthophila</taxon>
        <taxon>Apidae</taxon>
        <taxon>Melipona</taxon>
    </lineage>
</organism>
<gene>
    <name evidence="1" type="ORF">K0M31_011738</name>
</gene>
<evidence type="ECO:0000313" key="1">
    <source>
        <dbReference type="EMBL" id="KAK1133952.1"/>
    </source>
</evidence>
<feature type="non-terminal residue" evidence="1">
    <location>
        <position position="1"/>
    </location>
</feature>
<protein>
    <submittedName>
        <fullName evidence="1">Uncharacterized protein</fullName>
    </submittedName>
</protein>
<reference evidence="1" key="1">
    <citation type="submission" date="2021-10" db="EMBL/GenBank/DDBJ databases">
        <title>Melipona bicolor Genome sequencing and assembly.</title>
        <authorList>
            <person name="Araujo N.S."/>
            <person name="Arias M.C."/>
        </authorList>
    </citation>
    <scope>NUCLEOTIDE SEQUENCE</scope>
    <source>
        <strain evidence="1">USP_2M_L1-L4_2017</strain>
        <tissue evidence="1">Whole body</tissue>
    </source>
</reference>
<comment type="caution">
    <text evidence="1">The sequence shown here is derived from an EMBL/GenBank/DDBJ whole genome shotgun (WGS) entry which is preliminary data.</text>
</comment>
<evidence type="ECO:0000313" key="2">
    <source>
        <dbReference type="Proteomes" id="UP001177670"/>
    </source>
</evidence>
<keyword evidence="2" id="KW-1185">Reference proteome</keyword>
<accession>A0AA40GAC5</accession>
<dbReference type="AlphaFoldDB" id="A0AA40GAC5"/>
<dbReference type="EMBL" id="JAHYIQ010000003">
    <property type="protein sequence ID" value="KAK1133952.1"/>
    <property type="molecule type" value="Genomic_DNA"/>
</dbReference>
<sequence length="71" mass="8195">CAIFRGYNDPRNALESATDTARQEIIERGLHRMEFSWKIPDTPICYPGKTKSAELPSRRSWPLVTSGYRRP</sequence>
<proteinExistence type="predicted"/>
<name>A0AA40GAC5_9HYME</name>